<protein>
    <submittedName>
        <fullName evidence="1">Uncharacterized protein</fullName>
    </submittedName>
</protein>
<dbReference type="AlphaFoldDB" id="A0AA39URC1"/>
<comment type="caution">
    <text evidence="1">The sequence shown here is derived from an EMBL/GenBank/DDBJ whole genome shotgun (WGS) entry which is preliminary data.</text>
</comment>
<accession>A0AA39URC1</accession>
<proteinExistence type="predicted"/>
<organism evidence="1 2">
    <name type="scientific">Armillaria luteobubalina</name>
    <dbReference type="NCBI Taxonomy" id="153913"/>
    <lineage>
        <taxon>Eukaryota</taxon>
        <taxon>Fungi</taxon>
        <taxon>Dikarya</taxon>
        <taxon>Basidiomycota</taxon>
        <taxon>Agaricomycotina</taxon>
        <taxon>Agaricomycetes</taxon>
        <taxon>Agaricomycetidae</taxon>
        <taxon>Agaricales</taxon>
        <taxon>Marasmiineae</taxon>
        <taxon>Physalacriaceae</taxon>
        <taxon>Armillaria</taxon>
    </lineage>
</organism>
<sequence length="146" mass="17158">MASKDTVSDQLVRGDVYFEAEKIYRRRLRWADPRFAGFGTTSQWLINYARQHNLIEEPKSDDPEDVRASLVMYSMINTARHLPYISRTRIRLACPNSFDYDVVFAIYSNHTQEDEELEDEDHAEVVEMLSKEFGRPDDPMWFEDAA</sequence>
<dbReference type="Proteomes" id="UP001175228">
    <property type="component" value="Unassembled WGS sequence"/>
</dbReference>
<reference evidence="1" key="1">
    <citation type="submission" date="2023-06" db="EMBL/GenBank/DDBJ databases">
        <authorList>
            <consortium name="Lawrence Berkeley National Laboratory"/>
            <person name="Ahrendt S."/>
            <person name="Sahu N."/>
            <person name="Indic B."/>
            <person name="Wong-Bajracharya J."/>
            <person name="Merenyi Z."/>
            <person name="Ke H.-M."/>
            <person name="Monk M."/>
            <person name="Kocsube S."/>
            <person name="Drula E."/>
            <person name="Lipzen A."/>
            <person name="Balint B."/>
            <person name="Henrissat B."/>
            <person name="Andreopoulos B."/>
            <person name="Martin F.M."/>
            <person name="Harder C.B."/>
            <person name="Rigling D."/>
            <person name="Ford K.L."/>
            <person name="Foster G.D."/>
            <person name="Pangilinan J."/>
            <person name="Papanicolaou A."/>
            <person name="Barry K."/>
            <person name="LaButti K."/>
            <person name="Viragh M."/>
            <person name="Koriabine M."/>
            <person name="Yan M."/>
            <person name="Riley R."/>
            <person name="Champramary S."/>
            <person name="Plett K.L."/>
            <person name="Tsai I.J."/>
            <person name="Slot J."/>
            <person name="Sipos G."/>
            <person name="Plett J."/>
            <person name="Nagy L.G."/>
            <person name="Grigoriev I.V."/>
        </authorList>
    </citation>
    <scope>NUCLEOTIDE SEQUENCE</scope>
    <source>
        <strain evidence="1">HWK02</strain>
    </source>
</reference>
<evidence type="ECO:0000313" key="2">
    <source>
        <dbReference type="Proteomes" id="UP001175228"/>
    </source>
</evidence>
<dbReference type="EMBL" id="JAUEPU010000022">
    <property type="protein sequence ID" value="KAK0494024.1"/>
    <property type="molecule type" value="Genomic_DNA"/>
</dbReference>
<evidence type="ECO:0000313" key="1">
    <source>
        <dbReference type="EMBL" id="KAK0494024.1"/>
    </source>
</evidence>
<keyword evidence="2" id="KW-1185">Reference proteome</keyword>
<gene>
    <name evidence="1" type="ORF">EDD18DRAFT_1355972</name>
</gene>
<name>A0AA39URC1_9AGAR</name>